<feature type="domain" description="Agenet" evidence="5">
    <location>
        <begin position="868"/>
        <end position="925"/>
    </location>
</feature>
<dbReference type="InterPro" id="IPR007930">
    <property type="entry name" value="DUF724"/>
</dbReference>
<feature type="coiled-coil region" evidence="3">
    <location>
        <begin position="1409"/>
        <end position="1443"/>
    </location>
</feature>
<dbReference type="InterPro" id="IPR008395">
    <property type="entry name" value="Agenet-like_dom"/>
</dbReference>
<feature type="domain" description="Agenet" evidence="5">
    <location>
        <begin position="1015"/>
        <end position="1071"/>
    </location>
</feature>
<dbReference type="SMART" id="SM00743">
    <property type="entry name" value="Agenet"/>
    <property type="match status" value="7"/>
</dbReference>
<feature type="compositionally biased region" description="Polar residues" evidence="4">
    <location>
        <begin position="388"/>
        <end position="400"/>
    </location>
</feature>
<dbReference type="CDD" id="cd20405">
    <property type="entry name" value="Tudor_Agenet_AtDUF_rpt1_3"/>
    <property type="match status" value="3"/>
</dbReference>
<feature type="domain" description="Agenet" evidence="5">
    <location>
        <begin position="21"/>
        <end position="92"/>
    </location>
</feature>
<feature type="coiled-coil region" evidence="3">
    <location>
        <begin position="697"/>
        <end position="777"/>
    </location>
</feature>
<feature type="domain" description="Agenet" evidence="5">
    <location>
        <begin position="793"/>
        <end position="864"/>
    </location>
</feature>
<evidence type="ECO:0000256" key="3">
    <source>
        <dbReference type="SAM" id="Coils"/>
    </source>
</evidence>
<feature type="domain" description="Agenet" evidence="5">
    <location>
        <begin position="939"/>
        <end position="1012"/>
    </location>
</feature>
<proteinExistence type="predicted"/>
<evidence type="ECO:0000256" key="2">
    <source>
        <dbReference type="ARBA" id="ARBA00022604"/>
    </source>
</evidence>
<evidence type="ECO:0000256" key="4">
    <source>
        <dbReference type="SAM" id="MobiDB-lite"/>
    </source>
</evidence>
<feature type="compositionally biased region" description="Polar residues" evidence="4">
    <location>
        <begin position="1121"/>
        <end position="1137"/>
    </location>
</feature>
<feature type="domain" description="Agenet" evidence="5">
    <location>
        <begin position="242"/>
        <end position="298"/>
    </location>
</feature>
<comment type="caution">
    <text evidence="6">The sequence shown here is derived from an EMBL/GenBank/DDBJ whole genome shotgun (WGS) entry which is preliminary data.</text>
</comment>
<feature type="compositionally biased region" description="Basic and acidic residues" evidence="4">
    <location>
        <begin position="539"/>
        <end position="553"/>
    </location>
</feature>
<dbReference type="Pfam" id="PF05641">
    <property type="entry name" value="Agenet"/>
    <property type="match status" value="3"/>
</dbReference>
<accession>A0ABQ8ER31</accession>
<feature type="region of interest" description="Disordered" evidence="4">
    <location>
        <begin position="496"/>
        <end position="573"/>
    </location>
</feature>
<reference evidence="6 7" key="1">
    <citation type="submission" date="2021-05" db="EMBL/GenBank/DDBJ databases">
        <title>Genome Assembly of Synthetic Allotetraploid Brassica napus Reveals Homoeologous Exchanges between Subgenomes.</title>
        <authorList>
            <person name="Davis J.T."/>
        </authorList>
    </citation>
    <scope>NUCLEOTIDE SEQUENCE [LARGE SCALE GENOMIC DNA]</scope>
    <source>
        <strain evidence="7">cv. Da-Ae</strain>
        <tissue evidence="6">Seedling</tissue>
    </source>
</reference>
<evidence type="ECO:0000313" key="7">
    <source>
        <dbReference type="Proteomes" id="UP000824890"/>
    </source>
</evidence>
<dbReference type="InterPro" id="IPR014002">
    <property type="entry name" value="Agenet_dom_plant"/>
</dbReference>
<protein>
    <recommendedName>
        <fullName evidence="5">Agenet domain-containing protein</fullName>
    </recommendedName>
</protein>
<dbReference type="Proteomes" id="UP000824890">
    <property type="component" value="Unassembled WGS sequence"/>
</dbReference>
<dbReference type="CDD" id="cd20406">
    <property type="entry name" value="Tudor_Agenet_AtDUF_rpt2_4"/>
    <property type="match status" value="4"/>
</dbReference>
<keyword evidence="3" id="KW-0175">Coiled coil</keyword>
<feature type="region of interest" description="Disordered" evidence="4">
    <location>
        <begin position="1106"/>
        <end position="1137"/>
    </location>
</feature>
<keyword evidence="1" id="KW-0813">Transport</keyword>
<feature type="compositionally biased region" description="Polar residues" evidence="4">
    <location>
        <begin position="408"/>
        <end position="420"/>
    </location>
</feature>
<dbReference type="EMBL" id="JAGKQM010000001">
    <property type="protein sequence ID" value="KAH0944127.1"/>
    <property type="molecule type" value="Genomic_DNA"/>
</dbReference>
<evidence type="ECO:0000313" key="6">
    <source>
        <dbReference type="EMBL" id="KAH0944127.1"/>
    </source>
</evidence>
<evidence type="ECO:0000256" key="1">
    <source>
        <dbReference type="ARBA" id="ARBA00022448"/>
    </source>
</evidence>
<dbReference type="Pfam" id="PF05266">
    <property type="entry name" value="DUF724"/>
    <property type="match status" value="2"/>
</dbReference>
<dbReference type="PANTHER" id="PTHR31917:SF103">
    <property type="entry name" value="AGENET DOMAIN-CONTAINING PROTEIN"/>
    <property type="match status" value="1"/>
</dbReference>
<gene>
    <name evidence="6" type="ORF">HID58_003764</name>
</gene>
<name>A0ABQ8ER31_BRANA</name>
<feature type="domain" description="Agenet" evidence="5">
    <location>
        <begin position="96"/>
        <end position="153"/>
    </location>
</feature>
<keyword evidence="2" id="KW-0341">Growth regulation</keyword>
<keyword evidence="7" id="KW-1185">Reference proteome</keyword>
<dbReference type="PANTHER" id="PTHR31917">
    <property type="entry name" value="AGENET DOMAIN-CONTAINING PROTEIN-RELATED"/>
    <property type="match status" value="1"/>
</dbReference>
<feature type="region of interest" description="Disordered" evidence="4">
    <location>
        <begin position="1236"/>
        <end position="1256"/>
    </location>
</feature>
<sequence>MTVISFAEEETYHLSSVSNEQHCNDGCEVEVCSEEEGFKGVWFRAVLEENPTKSGRTKLRVRYTDFITNDESSPLTNSVEQRLIRSIPPEDLQNSVVLKEGTVVDAKYKNGWWKGFIVKKISEGEKFLVYFNSPPDLYEFERNQLRAHLDYMNWKWAVPKTEELKKSMSFPGAMVEVTGAYVKTGWFPALMVTKVKDDIENKFLVKDLSQKLSLINGDERTPPPIINAHCVRPAPPTSSVDEEYQLNELVEALCGHGWYPGLVKGALSENRYLVRMDITKEDREFKHSELRPLMVWEHGDWRERPKILTCSGARPLAKANIVAATGESMAHAITNDKNPQGTTPPVTPIEESVSLATPSPIITIQTRTEGEKSSEKTVNKTRLLIGLTNDSTQQKMPTRSRSQREQEQPSGLNETGNVSATLEGRVRQSGPKEKIVNHFGANKTMAPGKATQQMETFMNPHDIRKTLTEAGYGVLKMKRRDPRVIITWPVTSIAKRSATQSPVISATPLKRADATTVGKITPRKTPDPKMNLNGFGKDSTPHKVPNEENSEARSKKRKSQQPSSAGTSNGSNAMINGASKSICNNAEVVVQPLSAWIMGLPFSKTLPFWKTYESSGFEYFPQRPHFSPLLKDKEDLRELLAVGMIVTFYGLLDEVKGLKLDDPMSKLNDLRVKFAKLKNHGFNIKSPQGRINKLLFLKEVRAKKAEKQQRFENCMEKEESESRKLQSKRAGMKRKICELQTQDKVAKVRMEAAEEKIADMKSHAEKIGQEIEEMEVEFQKVVSALCFVMCTSGTMLKGCEVEVCSKKEGLEVAWFRAVLEENPTKNQQNKLRVRYTTRLNNDGSSPLTETVEQRSIRSIPPKDLQNSVVLEEGSVVDVNHKHGWLVGFIVKEKSESDKFLIYLDSPPDIFEFKRNQLRAHLDWTGSKWIVPETKEPNKSMFHPGAMVEVSYVVSDKMEFAWLPALTVSVVKDDDKNKFLVKYLSQKFSTSDEPIQIPVVDAHRVRPAPPPASSTEEYTLSETVEVWHRLAWHRGSVMGIRSENIYFVSIEFTKEEREFKHSELRPLMVWEHGVWRKGPKQMAVKENTIGTCSGAKPLTKANNVAATGESSKKKAHAVMNDKTPQGTTPPVTSTAGESVSLVTPSPIITITSLIQTRTGGKKSSENPLNKTRIQIGLTNDPTRRKMPKEKNIEATSSKRQREQVVQHSHLNKTGNVYATLEDRIRQSLQKGKLVKETPKKPIRRSSFGDKPMNPHDNGQILTRAANGGLKNKRANSMVNDKAPRVITSIAGTSNGSNVVQPLSAWIMGLPFAKTLPFWKTYESAGFECFPQRPHFIPLRKDKENLRELSAVGMIVTFYGLLDEVKALKLDDPMSKLKDLSVKFATLEKHGFNIKSPQGIINKLLSLKDVRAKKVEKQQRFENNIEKEEIESRKLQYKRAGLKRKICELQTQSEVAKVKMEAAEENIAAMKSHTKKIGREIENVALEFQKVVSASW</sequence>
<feature type="region of interest" description="Disordered" evidence="4">
    <location>
        <begin position="386"/>
        <end position="429"/>
    </location>
</feature>
<evidence type="ECO:0000259" key="5">
    <source>
        <dbReference type="SMART" id="SM00743"/>
    </source>
</evidence>
<feature type="region of interest" description="Disordered" evidence="4">
    <location>
        <begin position="1179"/>
        <end position="1205"/>
    </location>
</feature>
<organism evidence="6 7">
    <name type="scientific">Brassica napus</name>
    <name type="common">Rape</name>
    <dbReference type="NCBI Taxonomy" id="3708"/>
    <lineage>
        <taxon>Eukaryota</taxon>
        <taxon>Viridiplantae</taxon>
        <taxon>Streptophyta</taxon>
        <taxon>Embryophyta</taxon>
        <taxon>Tracheophyta</taxon>
        <taxon>Spermatophyta</taxon>
        <taxon>Magnoliopsida</taxon>
        <taxon>eudicotyledons</taxon>
        <taxon>Gunneridae</taxon>
        <taxon>Pentapetalae</taxon>
        <taxon>rosids</taxon>
        <taxon>malvids</taxon>
        <taxon>Brassicales</taxon>
        <taxon>Brassicaceae</taxon>
        <taxon>Brassiceae</taxon>
        <taxon>Brassica</taxon>
    </lineage>
</organism>